<dbReference type="KEGG" id="hazt:125178818"/>
<dbReference type="GeneID" id="125178818"/>
<dbReference type="Proteomes" id="UP000694843">
    <property type="component" value="Unplaced"/>
</dbReference>
<keyword evidence="1" id="KW-1185">Reference proteome</keyword>
<organism evidence="1 2">
    <name type="scientific">Hyalella azteca</name>
    <name type="common">Amphipod</name>
    <dbReference type="NCBI Taxonomy" id="294128"/>
    <lineage>
        <taxon>Eukaryota</taxon>
        <taxon>Metazoa</taxon>
        <taxon>Ecdysozoa</taxon>
        <taxon>Arthropoda</taxon>
        <taxon>Crustacea</taxon>
        <taxon>Multicrustacea</taxon>
        <taxon>Malacostraca</taxon>
        <taxon>Eumalacostraca</taxon>
        <taxon>Peracarida</taxon>
        <taxon>Amphipoda</taxon>
        <taxon>Senticaudata</taxon>
        <taxon>Talitrida</taxon>
        <taxon>Talitroidea</taxon>
        <taxon>Hyalellidae</taxon>
        <taxon>Hyalella</taxon>
    </lineage>
</organism>
<reference evidence="2" key="1">
    <citation type="submission" date="2025-08" db="UniProtKB">
        <authorList>
            <consortium name="RefSeq"/>
        </authorList>
    </citation>
    <scope>IDENTIFICATION</scope>
    <source>
        <tissue evidence="2">Whole organism</tissue>
    </source>
</reference>
<dbReference type="OrthoDB" id="6404972at2759"/>
<gene>
    <name evidence="2" type="primary">LOC125178818</name>
</gene>
<protein>
    <submittedName>
        <fullName evidence="2">Uncharacterized protein LOC125178818</fullName>
    </submittedName>
</protein>
<accession>A0A979FTQ2</accession>
<dbReference type="AlphaFoldDB" id="A0A979FTQ2"/>
<sequence length="135" mass="14716">MRDVFITTALSNDGSLANQRRLCRAEGGEPLVIKTKRVRDKAVQLVKDYAIKASPNLDKVAWLSATGNETNLSLPFTWPDGSDISNCASNTNDTKTSFNTDGPATRLSEKNVILRAGMKTDLKYKVLCSTYSGGK</sequence>
<evidence type="ECO:0000313" key="2">
    <source>
        <dbReference type="RefSeq" id="XP_047739444.1"/>
    </source>
</evidence>
<evidence type="ECO:0000313" key="1">
    <source>
        <dbReference type="Proteomes" id="UP000694843"/>
    </source>
</evidence>
<dbReference type="RefSeq" id="XP_047739444.1">
    <property type="nucleotide sequence ID" value="XM_047883488.1"/>
</dbReference>
<name>A0A979FTQ2_HYAAZ</name>
<proteinExistence type="predicted"/>